<dbReference type="Proteomes" id="UP000025756">
    <property type="component" value="Unassembled WGS sequence"/>
</dbReference>
<dbReference type="CDD" id="cd13578">
    <property type="entry name" value="PBP2_Bug27"/>
    <property type="match status" value="1"/>
</dbReference>
<dbReference type="InterPro" id="IPR042100">
    <property type="entry name" value="Bug_dom1"/>
</dbReference>
<dbReference type="Gene3D" id="3.40.190.10">
    <property type="entry name" value="Periplasmic binding protein-like II"/>
    <property type="match status" value="1"/>
</dbReference>
<dbReference type="PANTHER" id="PTHR42928:SF5">
    <property type="entry name" value="BLR1237 PROTEIN"/>
    <property type="match status" value="1"/>
</dbReference>
<keyword evidence="2" id="KW-0675">Receptor</keyword>
<sequence>MSSEMTNARLNVPQALSIMRSSPCACDDTIVLPHRRGRKLPCAFVDYTSTHGHNCSSGFTRTGQDDRLPYPRYRAATAKRRRFMSRKKSPRGGFRSRLRRAGGTLASIIVAAACTLPVTSPARAEYPNRPVTLVVPYSPGGGVDAVARVFARSLSDKFKQSVVVENRPGAGAMIGIDYANRARPDGYTLLIVDPAFVINPSLQPQVSYKVSDLKPVGILTGSPLVLVSAKNSRFDSLAGMLKISKVEGKGVTYATPGIGTTPHMAGELLRETQGANLTQVPYKGSGPATADVISGQVDVGFMSITAAATFLKENRLQGLATSGTARSTVLPDLPTIAEVTQSDYSVLFWTGLFISAKVPDEIQQSLAAAVQAVYADPAYAKGLAGLGETPVGTKLADPGQYVNAEYSKWAALIAKANLKQKD</sequence>
<keyword evidence="3" id="KW-1185">Reference proteome</keyword>
<dbReference type="InterPro" id="IPR005064">
    <property type="entry name" value="BUG"/>
</dbReference>
<reference evidence="2 3" key="1">
    <citation type="submission" date="2014-03" db="EMBL/GenBank/DDBJ databases">
        <title>Genome sequence of Bordetella bronchiseptica.</title>
        <authorList>
            <person name="Harvill E."/>
            <person name="Goodfield L.L."/>
            <person name="Ivanov Y.V."/>
            <person name="Meyer J.A."/>
            <person name="Muse S.J."/>
            <person name="Jacobs N."/>
            <person name="Bendor L."/>
            <person name="Smallridge W.E."/>
            <person name="Brinkac L.M."/>
            <person name="Sanka R."/>
            <person name="Kim M."/>
            <person name="Losada L."/>
        </authorList>
    </citation>
    <scope>NUCLEOTIDE SEQUENCE [LARGE SCALE GENOMIC DNA]</scope>
    <source>
        <strain evidence="2 3">00-P-2796</strain>
    </source>
</reference>
<dbReference type="Pfam" id="PF03401">
    <property type="entry name" value="TctC"/>
    <property type="match status" value="1"/>
</dbReference>
<comment type="caution">
    <text evidence="2">The sequence shown here is derived from an EMBL/GenBank/DDBJ whole genome shotgun (WGS) entry which is preliminary data.</text>
</comment>
<evidence type="ECO:0000256" key="1">
    <source>
        <dbReference type="ARBA" id="ARBA00006987"/>
    </source>
</evidence>
<dbReference type="Gene3D" id="3.40.190.150">
    <property type="entry name" value="Bordetella uptake gene, domain 1"/>
    <property type="match status" value="1"/>
</dbReference>
<dbReference type="EMBL" id="JGWH01000128">
    <property type="protein sequence ID" value="KCV32656.1"/>
    <property type="molecule type" value="Genomic_DNA"/>
</dbReference>
<evidence type="ECO:0000313" key="2">
    <source>
        <dbReference type="EMBL" id="KCV32656.1"/>
    </source>
</evidence>
<name>A0ABR4R9X0_BORBO</name>
<proteinExistence type="inferred from homology"/>
<dbReference type="SUPFAM" id="SSF53850">
    <property type="entry name" value="Periplasmic binding protein-like II"/>
    <property type="match status" value="1"/>
</dbReference>
<accession>A0ABR4R9X0</accession>
<protein>
    <submittedName>
        <fullName evidence="2">Tripartite tricarboxylate transporter family receptor</fullName>
    </submittedName>
</protein>
<gene>
    <name evidence="2" type="ORF">L490_3952</name>
</gene>
<dbReference type="PANTHER" id="PTHR42928">
    <property type="entry name" value="TRICARBOXYLATE-BINDING PROTEIN"/>
    <property type="match status" value="1"/>
</dbReference>
<evidence type="ECO:0000313" key="3">
    <source>
        <dbReference type="Proteomes" id="UP000025756"/>
    </source>
</evidence>
<comment type="similarity">
    <text evidence="1">Belongs to the UPF0065 (bug) family.</text>
</comment>
<organism evidence="2 3">
    <name type="scientific">Bordetella bronchiseptica 00-P-2796</name>
    <dbReference type="NCBI Taxonomy" id="1331199"/>
    <lineage>
        <taxon>Bacteria</taxon>
        <taxon>Pseudomonadati</taxon>
        <taxon>Pseudomonadota</taxon>
        <taxon>Betaproteobacteria</taxon>
        <taxon>Burkholderiales</taxon>
        <taxon>Alcaligenaceae</taxon>
        <taxon>Bordetella</taxon>
    </lineage>
</organism>